<dbReference type="RefSeq" id="WP_089762277.1">
    <property type="nucleotide sequence ID" value="NZ_FNGO01000039.1"/>
</dbReference>
<dbReference type="Gene3D" id="3.30.110.40">
    <property type="entry name" value="TusA-like domain"/>
    <property type="match status" value="1"/>
</dbReference>
<dbReference type="Proteomes" id="UP000199476">
    <property type="component" value="Unassembled WGS sequence"/>
</dbReference>
<dbReference type="InterPro" id="IPR036868">
    <property type="entry name" value="TusA-like_sf"/>
</dbReference>
<feature type="domain" description="UPF0033" evidence="1">
    <location>
        <begin position="4"/>
        <end position="68"/>
    </location>
</feature>
<keyword evidence="2" id="KW-0808">Transferase</keyword>
<sequence>MSHKTVDTSGLSCPQPLMMVKEALEESKDEFEAIIDTEVARENITRFLENEDVDFEIEPEGDNYIFHINS</sequence>
<gene>
    <name evidence="2" type="ORF">SAMN04488692_1393</name>
</gene>
<dbReference type="InterPro" id="IPR001455">
    <property type="entry name" value="TusA-like"/>
</dbReference>
<dbReference type="SUPFAM" id="SSF64307">
    <property type="entry name" value="SirA-like"/>
    <property type="match status" value="1"/>
</dbReference>
<dbReference type="AlphaFoldDB" id="A0A1G9TFK2"/>
<evidence type="ECO:0000313" key="2">
    <source>
        <dbReference type="EMBL" id="SDM46506.1"/>
    </source>
</evidence>
<proteinExistence type="predicted"/>
<dbReference type="Pfam" id="PF01206">
    <property type="entry name" value="TusA"/>
    <property type="match status" value="1"/>
</dbReference>
<reference evidence="2 3" key="1">
    <citation type="submission" date="2016-10" db="EMBL/GenBank/DDBJ databases">
        <authorList>
            <person name="de Groot N.N."/>
        </authorList>
    </citation>
    <scope>NUCLEOTIDE SEQUENCE [LARGE SCALE GENOMIC DNA]</scope>
    <source>
        <strain evidence="2 3">SLAS-1</strain>
    </source>
</reference>
<keyword evidence="3" id="KW-1185">Reference proteome</keyword>
<protein>
    <submittedName>
        <fullName evidence="2">TusA-related sulfurtransferase</fullName>
    </submittedName>
</protein>
<dbReference type="EMBL" id="FNGO01000039">
    <property type="protein sequence ID" value="SDM46506.1"/>
    <property type="molecule type" value="Genomic_DNA"/>
</dbReference>
<organism evidence="2 3">
    <name type="scientific">Halarsenatibacter silvermanii</name>
    <dbReference type="NCBI Taxonomy" id="321763"/>
    <lineage>
        <taxon>Bacteria</taxon>
        <taxon>Bacillati</taxon>
        <taxon>Bacillota</taxon>
        <taxon>Clostridia</taxon>
        <taxon>Halanaerobiales</taxon>
        <taxon>Halarsenatibacteraceae</taxon>
        <taxon>Halarsenatibacter</taxon>
    </lineage>
</organism>
<dbReference type="STRING" id="321763.SAMN04488692_1393"/>
<accession>A0A1G9TFK2</accession>
<dbReference type="GO" id="GO:0016740">
    <property type="term" value="F:transferase activity"/>
    <property type="evidence" value="ECO:0007669"/>
    <property type="project" value="UniProtKB-KW"/>
</dbReference>
<dbReference type="OrthoDB" id="9797352at2"/>
<evidence type="ECO:0000259" key="1">
    <source>
        <dbReference type="Pfam" id="PF01206"/>
    </source>
</evidence>
<name>A0A1G9TFK2_9FIRM</name>
<evidence type="ECO:0000313" key="3">
    <source>
        <dbReference type="Proteomes" id="UP000199476"/>
    </source>
</evidence>